<dbReference type="GO" id="GO:0004795">
    <property type="term" value="F:threonine synthase activity"/>
    <property type="evidence" value="ECO:0007669"/>
    <property type="project" value="UniProtKB-UniRule"/>
</dbReference>
<dbReference type="InterPro" id="IPR001926">
    <property type="entry name" value="TrpB-like_PALP"/>
</dbReference>
<dbReference type="InterPro" id="IPR004450">
    <property type="entry name" value="Thr_synthase-like"/>
</dbReference>
<dbReference type="EC" id="4.2.3.1" evidence="5"/>
<evidence type="ECO:0000313" key="10">
    <source>
        <dbReference type="Proteomes" id="UP000006054"/>
    </source>
</evidence>
<evidence type="ECO:0000256" key="6">
    <source>
        <dbReference type="PIRSR" id="PIRSR604450-51"/>
    </source>
</evidence>
<evidence type="ECO:0000313" key="9">
    <source>
        <dbReference type="EMBL" id="AFM04047.1"/>
    </source>
</evidence>
<evidence type="ECO:0000256" key="2">
    <source>
        <dbReference type="ARBA" id="ARBA00005517"/>
    </source>
</evidence>
<dbReference type="InterPro" id="IPR051166">
    <property type="entry name" value="Threonine_Synthase"/>
</dbReference>
<dbReference type="PANTHER" id="PTHR42690">
    <property type="entry name" value="THREONINE SYNTHASE FAMILY MEMBER"/>
    <property type="match status" value="1"/>
</dbReference>
<keyword evidence="3 6" id="KW-0663">Pyridoxal phosphate</keyword>
<dbReference type="Proteomes" id="UP000006054">
    <property type="component" value="Chromosome"/>
</dbReference>
<evidence type="ECO:0000256" key="5">
    <source>
        <dbReference type="NCBIfam" id="TIGR00260"/>
    </source>
</evidence>
<dbReference type="HOGENOM" id="CLU_015170_0_0_10"/>
<protein>
    <recommendedName>
        <fullName evidence="5">Threonine synthase</fullName>
        <ecNumber evidence="5">4.2.3.1</ecNumber>
    </recommendedName>
</protein>
<name>I4AJB2_BERLS</name>
<dbReference type="KEGG" id="fli:Fleli_1633"/>
<dbReference type="PATRIC" id="fig|880071.3.peg.1608"/>
<dbReference type="InterPro" id="IPR036052">
    <property type="entry name" value="TrpB-like_PALP_sf"/>
</dbReference>
<evidence type="ECO:0000256" key="1">
    <source>
        <dbReference type="ARBA" id="ARBA00001933"/>
    </source>
</evidence>
<dbReference type="OrthoDB" id="9763107at2"/>
<proteinExistence type="inferred from homology"/>
<comment type="cofactor">
    <cofactor evidence="1 6">
        <name>pyridoxal 5'-phosphate</name>
        <dbReference type="ChEBI" id="CHEBI:597326"/>
    </cofactor>
</comment>
<dbReference type="InterPro" id="IPR037158">
    <property type="entry name" value="Thr_synth_N_sf"/>
</dbReference>
<dbReference type="EMBL" id="CP003345">
    <property type="protein sequence ID" value="AFM04047.1"/>
    <property type="molecule type" value="Genomic_DNA"/>
</dbReference>
<feature type="domain" description="Threonine synthase N-terminal" evidence="8">
    <location>
        <begin position="2"/>
        <end position="80"/>
    </location>
</feature>
<reference evidence="10" key="1">
    <citation type="submission" date="2012-06" db="EMBL/GenBank/DDBJ databases">
        <title>The complete genome of Flexibacter litoralis DSM 6794.</title>
        <authorList>
            <person name="Lucas S."/>
            <person name="Copeland A."/>
            <person name="Lapidus A."/>
            <person name="Glavina del Rio T."/>
            <person name="Dalin E."/>
            <person name="Tice H."/>
            <person name="Bruce D."/>
            <person name="Goodwin L."/>
            <person name="Pitluck S."/>
            <person name="Peters L."/>
            <person name="Ovchinnikova G."/>
            <person name="Lu M."/>
            <person name="Kyrpides N."/>
            <person name="Mavromatis K."/>
            <person name="Ivanova N."/>
            <person name="Brettin T."/>
            <person name="Detter J.C."/>
            <person name="Han C."/>
            <person name="Larimer F."/>
            <person name="Land M."/>
            <person name="Hauser L."/>
            <person name="Markowitz V."/>
            <person name="Cheng J.-F."/>
            <person name="Hugenholtz P."/>
            <person name="Woyke T."/>
            <person name="Wu D."/>
            <person name="Spring S."/>
            <person name="Lang E."/>
            <person name="Kopitz M."/>
            <person name="Brambilla E."/>
            <person name="Klenk H.-P."/>
            <person name="Eisen J.A."/>
        </authorList>
    </citation>
    <scope>NUCLEOTIDE SEQUENCE [LARGE SCALE GENOMIC DNA]</scope>
    <source>
        <strain evidence="10">ATCC 23117 / DSM 6794 / NBRC 15988 / NCIMB 1366 / Sio-4</strain>
    </source>
</reference>
<dbReference type="NCBIfam" id="TIGR00260">
    <property type="entry name" value="thrC"/>
    <property type="match status" value="1"/>
</dbReference>
<dbReference type="STRING" id="880071.Fleli_1633"/>
<sequence>MNYSSTNGDTQVGSLCEALFQTFSSKGGLLMPEVINLLPKEFLLNLHTFSFQEICLKVCLNLFGDEIPEEDLAKIIQKAFNFEIPLVEIYEKEVYSLELFHGKTLSFKDIGMSFMAELMSYFLEKEKESQDITVLVATTGDTGSAAASAFFKRKGIKLCILYPKNKLSLLQEKQLNTWGENITALEIDGTYEDCKNLVREVLIDKELNKKIRLTTANSHNIARLLPQCVYYFWAVAQLKGEKRTTIFSVPSGNFGNLTAGIIAKKMGLRISRFIAATNINDVVPQYLLNGSFEPRPAIRTISSSMDTGNPVNFKRLLTLYNHSYTRFSADIAGYRLTDRRTKNTLKDLYEGYNYLADPHSTVAYAALKNYLTPESEVGIFLASAHPVKYYEVVKQTIPDVELEMPSFLEETLRKEKKVVSLSSKIDGLKAFLSNTPN</sequence>
<keyword evidence="10" id="KW-1185">Reference proteome</keyword>
<dbReference type="RefSeq" id="WP_014797503.1">
    <property type="nucleotide sequence ID" value="NC_018018.1"/>
</dbReference>
<feature type="domain" description="Tryptophan synthase beta chain-like PALP" evidence="7">
    <location>
        <begin position="95"/>
        <end position="376"/>
    </location>
</feature>
<dbReference type="InterPro" id="IPR029144">
    <property type="entry name" value="Thr_synth_N"/>
</dbReference>
<dbReference type="GO" id="GO:0009088">
    <property type="term" value="P:threonine biosynthetic process"/>
    <property type="evidence" value="ECO:0007669"/>
    <property type="project" value="UniProtKB-UniRule"/>
</dbReference>
<evidence type="ECO:0000259" key="8">
    <source>
        <dbReference type="Pfam" id="PF14821"/>
    </source>
</evidence>
<dbReference type="Pfam" id="PF14821">
    <property type="entry name" value="Thr_synth_N"/>
    <property type="match status" value="1"/>
</dbReference>
<dbReference type="PANTHER" id="PTHR42690:SF1">
    <property type="entry name" value="THREONINE SYNTHASE-LIKE 2"/>
    <property type="match status" value="1"/>
</dbReference>
<keyword evidence="4" id="KW-0456">Lyase</keyword>
<dbReference type="Gene3D" id="3.90.1380.10">
    <property type="entry name" value="Threonine synthase, N-terminal domain"/>
    <property type="match status" value="1"/>
</dbReference>
<feature type="modified residue" description="N6-(pyridoxal phosphate)lysine" evidence="6">
    <location>
        <position position="108"/>
    </location>
</feature>
<evidence type="ECO:0000256" key="3">
    <source>
        <dbReference type="ARBA" id="ARBA00022898"/>
    </source>
</evidence>
<dbReference type="Pfam" id="PF00291">
    <property type="entry name" value="PALP"/>
    <property type="match status" value="1"/>
</dbReference>
<accession>I4AJB2</accession>
<dbReference type="eggNOG" id="COG0498">
    <property type="taxonomic scope" value="Bacteria"/>
</dbReference>
<gene>
    <name evidence="9" type="ordered locus">Fleli_1633</name>
</gene>
<dbReference type="SUPFAM" id="SSF53686">
    <property type="entry name" value="Tryptophan synthase beta subunit-like PLP-dependent enzymes"/>
    <property type="match status" value="1"/>
</dbReference>
<evidence type="ECO:0000259" key="7">
    <source>
        <dbReference type="Pfam" id="PF00291"/>
    </source>
</evidence>
<dbReference type="Gene3D" id="3.40.50.1100">
    <property type="match status" value="2"/>
</dbReference>
<comment type="similarity">
    <text evidence="2">Belongs to the threonine synthase family.</text>
</comment>
<evidence type="ECO:0000256" key="4">
    <source>
        <dbReference type="ARBA" id="ARBA00023239"/>
    </source>
</evidence>
<dbReference type="AlphaFoldDB" id="I4AJB2"/>
<organism evidence="9 10">
    <name type="scientific">Bernardetia litoralis (strain ATCC 23117 / DSM 6794 / NBRC 15988 / NCIMB 1366 / Fx l1 / Sio-4)</name>
    <name type="common">Flexibacter litoralis</name>
    <dbReference type="NCBI Taxonomy" id="880071"/>
    <lineage>
        <taxon>Bacteria</taxon>
        <taxon>Pseudomonadati</taxon>
        <taxon>Bacteroidota</taxon>
        <taxon>Cytophagia</taxon>
        <taxon>Cytophagales</taxon>
        <taxon>Bernardetiaceae</taxon>
        <taxon>Bernardetia</taxon>
    </lineage>
</organism>